<evidence type="ECO:0000313" key="3">
    <source>
        <dbReference type="Proteomes" id="UP000006622"/>
    </source>
</evidence>
<feature type="region of interest" description="Disordered" evidence="1">
    <location>
        <begin position="46"/>
        <end position="68"/>
    </location>
</feature>
<dbReference type="PANTHER" id="PTHR39162">
    <property type="entry name" value="GLL3345 PROTEIN"/>
    <property type="match status" value="1"/>
</dbReference>
<dbReference type="Pfam" id="PF09579">
    <property type="entry name" value="Spore_YtfJ"/>
    <property type="match status" value="1"/>
</dbReference>
<dbReference type="GeneID" id="10821733"/>
<dbReference type="Proteomes" id="UP000006622">
    <property type="component" value="Chromosome"/>
</dbReference>
<dbReference type="EMBL" id="CP002101">
    <property type="protein sequence ID" value="AEH60017.1"/>
    <property type="molecule type" value="Genomic_DNA"/>
</dbReference>
<keyword evidence="3" id="KW-1185">Reference proteome</keyword>
<feature type="compositionally biased region" description="Polar residues" evidence="1">
    <location>
        <begin position="129"/>
        <end position="144"/>
    </location>
</feature>
<proteinExistence type="predicted"/>
<dbReference type="STRING" id="679901.Mzhil_0137"/>
<evidence type="ECO:0000256" key="1">
    <source>
        <dbReference type="SAM" id="MobiDB-lite"/>
    </source>
</evidence>
<protein>
    <submittedName>
        <fullName evidence="2">Sporulation protein YtfJ</fullName>
    </submittedName>
</protein>
<dbReference type="KEGG" id="mzh:Mzhil_0137"/>
<dbReference type="PIRSF" id="PIRSF021377">
    <property type="entry name" value="YtfJ"/>
    <property type="match status" value="1"/>
</dbReference>
<evidence type="ECO:0000313" key="2">
    <source>
        <dbReference type="EMBL" id="AEH60017.1"/>
    </source>
</evidence>
<gene>
    <name evidence="2" type="ordered locus">Mzhil_0137</name>
</gene>
<reference evidence="2 3" key="1">
    <citation type="submission" date="2010-07" db="EMBL/GenBank/DDBJ databases">
        <title>The complete genome of Methanosalsum zhilinae DSM 4017.</title>
        <authorList>
            <consortium name="US DOE Joint Genome Institute (JGI-PGF)"/>
            <person name="Lucas S."/>
            <person name="Copeland A."/>
            <person name="Lapidus A."/>
            <person name="Glavina del Rio T."/>
            <person name="Dalin E."/>
            <person name="Tice H."/>
            <person name="Bruce D."/>
            <person name="Goodwin L."/>
            <person name="Pitluck S."/>
            <person name="Kyrpides N."/>
            <person name="Mavromatis K."/>
            <person name="Ovchinnikova G."/>
            <person name="Daligault H."/>
            <person name="Detter J.C."/>
            <person name="Han C."/>
            <person name="Tapia R."/>
            <person name="Larimer F."/>
            <person name="Land M."/>
            <person name="Hauser L."/>
            <person name="Markowitz V."/>
            <person name="Cheng J.-F."/>
            <person name="Hugenholtz P."/>
            <person name="Woyke T."/>
            <person name="Wu D."/>
            <person name="Spring S."/>
            <person name="Schueler E."/>
            <person name="Brambilla E."/>
            <person name="Klenk H.-P."/>
            <person name="Eisen J.A."/>
        </authorList>
    </citation>
    <scope>NUCLEOTIDE SEQUENCE [LARGE SCALE GENOMIC DNA]</scope>
    <source>
        <strain evidence="3">DSM 4017 / NBRC 107636 / OCM 62 / WeN5</strain>
    </source>
</reference>
<dbReference type="HOGENOM" id="CLU_115880_2_0_2"/>
<sequence>MNIEELMKTVSGDLEKLITTRTVVGEPILAGSKTIIPITKVSFGFGSGGGEGKSNKDESGTGGGGAAGAKLEPVAFLVVSEEEVRLLRVSEKTDFGKLLENAPEILEKVRSSRGRKKSETEKQTENTESENISAESTAESGKEN</sequence>
<organism evidence="2 3">
    <name type="scientific">Methanosalsum zhilinae (strain DSM 4017 / NBRC 107636 / OCM 62 / WeN5)</name>
    <name type="common">Methanohalophilus zhilinae</name>
    <dbReference type="NCBI Taxonomy" id="679901"/>
    <lineage>
        <taxon>Archaea</taxon>
        <taxon>Methanobacteriati</taxon>
        <taxon>Methanobacteriota</taxon>
        <taxon>Stenosarchaea group</taxon>
        <taxon>Methanomicrobia</taxon>
        <taxon>Methanosarcinales</taxon>
        <taxon>Methanosarcinaceae</taxon>
        <taxon>Methanosalsum</taxon>
    </lineage>
</organism>
<name>F7XN60_METZD</name>
<accession>F7XN60</accession>
<dbReference type="OrthoDB" id="137775at2157"/>
<dbReference type="InterPro" id="IPR014229">
    <property type="entry name" value="Spore_YtfJ"/>
</dbReference>
<dbReference type="PANTHER" id="PTHR39162:SF1">
    <property type="entry name" value="SPORULATION PROTEIN YTFJ"/>
    <property type="match status" value="1"/>
</dbReference>
<feature type="region of interest" description="Disordered" evidence="1">
    <location>
        <begin position="106"/>
        <end position="144"/>
    </location>
</feature>
<dbReference type="AlphaFoldDB" id="F7XN60"/>
<dbReference type="RefSeq" id="WP_013897456.1">
    <property type="nucleotide sequence ID" value="NC_015676.1"/>
</dbReference>